<dbReference type="EMBL" id="CP002360">
    <property type="protein sequence ID" value="AEE95763.1"/>
    <property type="molecule type" value="Genomic_DNA"/>
</dbReference>
<dbReference type="HOGENOM" id="CLU_2807334_0_0_9"/>
<evidence type="ECO:0000313" key="1">
    <source>
        <dbReference type="EMBL" id="AEE95763.1"/>
    </source>
</evidence>
<reference evidence="2" key="1">
    <citation type="submission" date="2010-11" db="EMBL/GenBank/DDBJ databases">
        <title>The complete genome of Mahella australiensis DSM 15567.</title>
        <authorList>
            <consortium name="US DOE Joint Genome Institute (JGI-PGF)"/>
            <person name="Lucas S."/>
            <person name="Copeland A."/>
            <person name="Lapidus A."/>
            <person name="Bruce D."/>
            <person name="Goodwin L."/>
            <person name="Pitluck S."/>
            <person name="Kyrpides N."/>
            <person name="Mavromatis K."/>
            <person name="Pagani I."/>
            <person name="Ivanova N."/>
            <person name="Teshima H."/>
            <person name="Brettin T."/>
            <person name="Detter J.C."/>
            <person name="Han C."/>
            <person name="Tapia R."/>
            <person name="Land M."/>
            <person name="Hauser L."/>
            <person name="Markowitz V."/>
            <person name="Cheng J.-F."/>
            <person name="Hugenholtz P."/>
            <person name="Woyke T."/>
            <person name="Wu D."/>
            <person name="Spring S."/>
            <person name="Pukall R."/>
            <person name="Steenblock K."/>
            <person name="Schneider S."/>
            <person name="Klenk H.-P."/>
            <person name="Eisen J.A."/>
        </authorList>
    </citation>
    <scope>NUCLEOTIDE SEQUENCE [LARGE SCALE GENOMIC DNA]</scope>
    <source>
        <strain evidence="2">DSM 15567 / CIP 107919 / 50-1 BON</strain>
    </source>
</reference>
<dbReference type="RefSeq" id="WP_013780196.1">
    <property type="nucleotide sequence ID" value="NC_015520.1"/>
</dbReference>
<organism evidence="1 2">
    <name type="scientific">Mahella australiensis (strain DSM 15567 / CIP 107919 / 50-1 BON)</name>
    <dbReference type="NCBI Taxonomy" id="697281"/>
    <lineage>
        <taxon>Bacteria</taxon>
        <taxon>Bacillati</taxon>
        <taxon>Bacillota</taxon>
        <taxon>Clostridia</taxon>
        <taxon>Thermoanaerobacterales</taxon>
        <taxon>Thermoanaerobacterales Family IV. Incertae Sedis</taxon>
        <taxon>Mahella</taxon>
    </lineage>
</organism>
<dbReference type="STRING" id="697281.Mahau_0559"/>
<reference evidence="1 2" key="2">
    <citation type="journal article" date="2011" name="Stand. Genomic Sci.">
        <title>Complete genome sequence of Mahella australiensis type strain (50-1 BON).</title>
        <authorList>
            <person name="Sikorski J."/>
            <person name="Teshima H."/>
            <person name="Nolan M."/>
            <person name="Lucas S."/>
            <person name="Hammon N."/>
            <person name="Deshpande S."/>
            <person name="Cheng J.F."/>
            <person name="Pitluck S."/>
            <person name="Liolios K."/>
            <person name="Pagani I."/>
            <person name="Ivanova N."/>
            <person name="Huntemann M."/>
            <person name="Mavromatis K."/>
            <person name="Ovchinikova G."/>
            <person name="Pati A."/>
            <person name="Tapia R."/>
            <person name="Han C."/>
            <person name="Goodwin L."/>
            <person name="Chen A."/>
            <person name="Palaniappan K."/>
            <person name="Land M."/>
            <person name="Hauser L."/>
            <person name="Ngatchou-Djao O.D."/>
            <person name="Rohde M."/>
            <person name="Pukall R."/>
            <person name="Spring S."/>
            <person name="Abt B."/>
            <person name="Goker M."/>
            <person name="Detter J.C."/>
            <person name="Woyke T."/>
            <person name="Bristow J."/>
            <person name="Markowitz V."/>
            <person name="Hugenholtz P."/>
            <person name="Eisen J.A."/>
            <person name="Kyrpides N.C."/>
            <person name="Klenk H.P."/>
            <person name="Lapidus A."/>
        </authorList>
    </citation>
    <scope>NUCLEOTIDE SEQUENCE [LARGE SCALE GENOMIC DNA]</scope>
    <source>
        <strain evidence="2">DSM 15567 / CIP 107919 / 50-1 BON</strain>
    </source>
</reference>
<dbReference type="Proteomes" id="UP000008457">
    <property type="component" value="Chromosome"/>
</dbReference>
<name>F3ZZF3_MAHA5</name>
<protein>
    <submittedName>
        <fullName evidence="1">Uncharacterized protein</fullName>
    </submittedName>
</protein>
<proteinExistence type="predicted"/>
<accession>F3ZZF3</accession>
<sequence length="67" mass="7862">MDINHVTPEEELVEFATDVWLQFGYNGVKDRTDGGLSTLEWAREILERYGLIDENGLFRWERDSNDV</sequence>
<dbReference type="KEGG" id="mas:Mahau_0559"/>
<dbReference type="AlphaFoldDB" id="F3ZZF3"/>
<keyword evidence="2" id="KW-1185">Reference proteome</keyword>
<evidence type="ECO:0000313" key="2">
    <source>
        <dbReference type="Proteomes" id="UP000008457"/>
    </source>
</evidence>
<gene>
    <name evidence="1" type="ordered locus">Mahau_0559</name>
</gene>